<dbReference type="AlphaFoldDB" id="A0A0H2MYR9"/>
<reference evidence="2 3" key="1">
    <citation type="submission" date="2015-03" db="EMBL/GenBank/DDBJ databases">
        <title>Genome Sequence of Kiloniella spongiae MEBiC09566, isolated from a marine sponge.</title>
        <authorList>
            <person name="Shao Z."/>
            <person name="Wang L."/>
            <person name="Li X."/>
        </authorList>
    </citation>
    <scope>NUCLEOTIDE SEQUENCE [LARGE SCALE GENOMIC DNA]</scope>
    <source>
        <strain evidence="2 3">MEBiC09566</strain>
    </source>
</reference>
<evidence type="ECO:0000313" key="3">
    <source>
        <dbReference type="Proteomes" id="UP000035444"/>
    </source>
</evidence>
<organism evidence="2 3">
    <name type="scientific">Kiloniella spongiae</name>
    <dbReference type="NCBI Taxonomy" id="1489064"/>
    <lineage>
        <taxon>Bacteria</taxon>
        <taxon>Pseudomonadati</taxon>
        <taxon>Pseudomonadota</taxon>
        <taxon>Alphaproteobacteria</taxon>
        <taxon>Rhodospirillales</taxon>
        <taxon>Kiloniellaceae</taxon>
        <taxon>Kiloniella</taxon>
    </lineage>
</organism>
<protein>
    <submittedName>
        <fullName evidence="2">Uncharacterized protein</fullName>
    </submittedName>
</protein>
<gene>
    <name evidence="2" type="ORF">WH96_06285</name>
</gene>
<name>A0A0H2MYR9_9PROT</name>
<feature type="chain" id="PRO_5002597105" evidence="1">
    <location>
        <begin position="22"/>
        <end position="191"/>
    </location>
</feature>
<feature type="signal peptide" evidence="1">
    <location>
        <begin position="1"/>
        <end position="21"/>
    </location>
</feature>
<dbReference type="RefSeq" id="WP_047763217.1">
    <property type="nucleotide sequence ID" value="NZ_LAQL01000003.1"/>
</dbReference>
<dbReference type="OrthoDB" id="8478627at2"/>
<dbReference type="EMBL" id="LAQL01000003">
    <property type="protein sequence ID" value="KLN61880.1"/>
    <property type="molecule type" value="Genomic_DNA"/>
</dbReference>
<evidence type="ECO:0000256" key="1">
    <source>
        <dbReference type="SAM" id="SignalP"/>
    </source>
</evidence>
<comment type="caution">
    <text evidence="2">The sequence shown here is derived from an EMBL/GenBank/DDBJ whole genome shotgun (WGS) entry which is preliminary data.</text>
</comment>
<dbReference type="Proteomes" id="UP000035444">
    <property type="component" value="Unassembled WGS sequence"/>
</dbReference>
<keyword evidence="1" id="KW-0732">Signal</keyword>
<evidence type="ECO:0000313" key="2">
    <source>
        <dbReference type="EMBL" id="KLN61880.1"/>
    </source>
</evidence>
<proteinExistence type="predicted"/>
<keyword evidence="3" id="KW-1185">Reference proteome</keyword>
<accession>A0A0H2MYR9</accession>
<sequence length="191" mass="22005">MRFLASIFFISSLLITNASYAQSVDAKELERQMRNGEFTKYPPEILNELKQVTGLFDQPGKSIGYMACMKQADTNLTKDSIVNEFNQYIEHPQITQKQKSFMRKAVNRLINLKPVEQSKMCACNTKDTWDNLMTSGHHIAFNKMAQGIPLQAEDQKALQTKSSRFRPISEHDPLKCMFEPLGLYNEYRDIL</sequence>